<name>A0A498CX18_9GAMM</name>
<protein>
    <submittedName>
        <fullName evidence="1">Uncharacterized protein</fullName>
    </submittedName>
</protein>
<reference evidence="1 2" key="1">
    <citation type="submission" date="2018-09" db="EMBL/GenBank/DDBJ databases">
        <title>The draft genome of Acinetobacter sp. strains.</title>
        <authorList>
            <person name="Qin J."/>
            <person name="Feng Y."/>
            <person name="Zong Z."/>
        </authorList>
    </citation>
    <scope>NUCLEOTIDE SEQUENCE [LARGE SCALE GENOMIC DNA]</scope>
    <source>
        <strain evidence="1 2">WCHAc060003</strain>
    </source>
</reference>
<dbReference type="EMBL" id="RCHD01000017">
    <property type="protein sequence ID" value="RLL35353.1"/>
    <property type="molecule type" value="Genomic_DNA"/>
</dbReference>
<gene>
    <name evidence="1" type="ORF">D9K80_08585</name>
</gene>
<evidence type="ECO:0000313" key="1">
    <source>
        <dbReference type="EMBL" id="RLL35353.1"/>
    </source>
</evidence>
<organism evidence="1 2">
    <name type="scientific">Acinetobacter cumulans</name>
    <dbReference type="NCBI Taxonomy" id="2136182"/>
    <lineage>
        <taxon>Bacteria</taxon>
        <taxon>Pseudomonadati</taxon>
        <taxon>Pseudomonadota</taxon>
        <taxon>Gammaproteobacteria</taxon>
        <taxon>Moraxellales</taxon>
        <taxon>Moraxellaceae</taxon>
        <taxon>Acinetobacter</taxon>
    </lineage>
</organism>
<sequence>MLHRSIDHVRYAGSALLQNSVLAFPTGFAMAASAGGCKQSLSSLHCYDVKDPSLADVVSQIALIGHLLVQNSRQNSVHKHFVEQTQWQKP</sequence>
<proteinExistence type="predicted"/>
<dbReference type="Proteomes" id="UP000267166">
    <property type="component" value="Unassembled WGS sequence"/>
</dbReference>
<comment type="caution">
    <text evidence="1">The sequence shown here is derived from an EMBL/GenBank/DDBJ whole genome shotgun (WGS) entry which is preliminary data.</text>
</comment>
<dbReference type="AlphaFoldDB" id="A0A498CX18"/>
<accession>A0A498CX18</accession>
<evidence type="ECO:0000313" key="2">
    <source>
        <dbReference type="Proteomes" id="UP000267166"/>
    </source>
</evidence>